<protein>
    <submittedName>
        <fullName evidence="2">Uncharacterized protein</fullName>
    </submittedName>
</protein>
<feature type="compositionally biased region" description="Basic residues" evidence="1">
    <location>
        <begin position="330"/>
        <end position="339"/>
    </location>
</feature>
<dbReference type="EMBL" id="MT141481">
    <property type="protein sequence ID" value="QJA62785.1"/>
    <property type="molecule type" value="Genomic_DNA"/>
</dbReference>
<name>A0A6M3J0F4_9ZZZZ</name>
<feature type="region of interest" description="Disordered" evidence="1">
    <location>
        <begin position="320"/>
        <end position="350"/>
    </location>
</feature>
<evidence type="ECO:0000313" key="2">
    <source>
        <dbReference type="EMBL" id="QJA62785.1"/>
    </source>
</evidence>
<gene>
    <name evidence="2" type="ORF">MM415B00727_0013</name>
</gene>
<dbReference type="AlphaFoldDB" id="A0A6M3J0F4"/>
<organism evidence="2">
    <name type="scientific">viral metagenome</name>
    <dbReference type="NCBI Taxonomy" id="1070528"/>
    <lineage>
        <taxon>unclassified sequences</taxon>
        <taxon>metagenomes</taxon>
        <taxon>organismal metagenomes</taxon>
    </lineage>
</organism>
<accession>A0A6M3J0F4</accession>
<sequence length="365" mass="41415">MNTLVAADGKLTANVVVELRDKVAIVDVTDYSLAAYARLAGLPTSPKRQPIMEAQKGDDECRAIAEEFGVDPDRLARIVAASKAGADGERQEYTRVWMGLTPPRKAYPGYACVVGELFDGSWGRHRRPLVLLDEATSLAPMAAPDFEDFSQAVIALKDLYKVPWIYCDSGSHGDREQTVDTKRNYWYASLQSCHGLGYYEGEDDEVHRARFPFFESRHRTASLLDPPFVEDEDVCRQKLNALFSHDMLVVRPHCGIFDADTEYQRTGLAIAYCAIAMEYIPWVEDANQTNRMPTGYELPKREELADARRSLRQRNRKKAAVEELFSSPARRSRARRKGRNPTADLFRREKKYTPGITRLKRAMKI</sequence>
<evidence type="ECO:0000256" key="1">
    <source>
        <dbReference type="SAM" id="MobiDB-lite"/>
    </source>
</evidence>
<reference evidence="2" key="1">
    <citation type="submission" date="2020-03" db="EMBL/GenBank/DDBJ databases">
        <title>The deep terrestrial virosphere.</title>
        <authorList>
            <person name="Holmfeldt K."/>
            <person name="Nilsson E."/>
            <person name="Simone D."/>
            <person name="Lopez-Fernandez M."/>
            <person name="Wu X."/>
            <person name="de Brujin I."/>
            <person name="Lundin D."/>
            <person name="Andersson A."/>
            <person name="Bertilsson S."/>
            <person name="Dopson M."/>
        </authorList>
    </citation>
    <scope>NUCLEOTIDE SEQUENCE</scope>
    <source>
        <strain evidence="2">MM415B00727</strain>
    </source>
</reference>
<proteinExistence type="predicted"/>